<reference evidence="1" key="1">
    <citation type="journal article" date="2014" name="Front. Microbiol.">
        <title>High frequency of phylogenetically diverse reductive dehalogenase-homologous genes in deep subseafloor sedimentary metagenomes.</title>
        <authorList>
            <person name="Kawai M."/>
            <person name="Futagami T."/>
            <person name="Toyoda A."/>
            <person name="Takaki Y."/>
            <person name="Nishi S."/>
            <person name="Hori S."/>
            <person name="Arai W."/>
            <person name="Tsubouchi T."/>
            <person name="Morono Y."/>
            <person name="Uchiyama I."/>
            <person name="Ito T."/>
            <person name="Fujiyama A."/>
            <person name="Inagaki F."/>
            <person name="Takami H."/>
        </authorList>
    </citation>
    <scope>NUCLEOTIDE SEQUENCE</scope>
    <source>
        <strain evidence="1">Expedition CK06-06</strain>
    </source>
</reference>
<evidence type="ECO:0000313" key="1">
    <source>
        <dbReference type="EMBL" id="GAG67616.1"/>
    </source>
</evidence>
<proteinExistence type="predicted"/>
<dbReference type="AlphaFoldDB" id="X1B6I0"/>
<accession>X1B6I0</accession>
<name>X1B6I0_9ZZZZ</name>
<protein>
    <submittedName>
        <fullName evidence="1">Uncharacterized protein</fullName>
    </submittedName>
</protein>
<dbReference type="EMBL" id="BART01004187">
    <property type="protein sequence ID" value="GAG67616.1"/>
    <property type="molecule type" value="Genomic_DNA"/>
</dbReference>
<feature type="non-terminal residue" evidence="1">
    <location>
        <position position="287"/>
    </location>
</feature>
<comment type="caution">
    <text evidence="1">The sequence shown here is derived from an EMBL/GenBank/DDBJ whole genome shotgun (WGS) entry which is preliminary data.</text>
</comment>
<sequence length="287" mass="30055">MTWNRVLAASGFVLGLTLSPHAANADGIVSSIVNSPLSASGLVRDARVGINIWLQSDADPGLEFMDPNVIGYGIASGGRIEIELSSGFERDPAVVLTQKTLMVVTGTPQQGMPGKAVGYAISEGDTPNTIVISPTKDEGLPAESLMSPAPGAKDDPVRQRGIKVFHIGLLESPFINRGESGTVSVRFYDAAGSVIHQGSAAANFLGAPAPQVQPNNFPDKQRSHNWQTAAPGQTLGKAPGTLPISFMLYDAPKDVAPAEMHTAKRGMLGVGVLSTQQLAAMEYEKSP</sequence>
<organism evidence="1">
    <name type="scientific">marine sediment metagenome</name>
    <dbReference type="NCBI Taxonomy" id="412755"/>
    <lineage>
        <taxon>unclassified sequences</taxon>
        <taxon>metagenomes</taxon>
        <taxon>ecological metagenomes</taxon>
    </lineage>
</organism>
<gene>
    <name evidence="1" type="ORF">S01H4_10757</name>
</gene>